<evidence type="ECO:0000256" key="1">
    <source>
        <dbReference type="SAM" id="Phobius"/>
    </source>
</evidence>
<keyword evidence="1" id="KW-0812">Transmembrane</keyword>
<keyword evidence="1" id="KW-0472">Membrane</keyword>
<evidence type="ECO:0008006" key="4">
    <source>
        <dbReference type="Google" id="ProtNLM"/>
    </source>
</evidence>
<dbReference type="Proteomes" id="UP000321049">
    <property type="component" value="Unassembled WGS sequence"/>
</dbReference>
<reference evidence="2 3" key="1">
    <citation type="submission" date="2019-07" db="EMBL/GenBank/DDBJ databases">
        <title>Whole genome shotgun sequence of Cellulomonas terrae NBRC 100819.</title>
        <authorList>
            <person name="Hosoyama A."/>
            <person name="Uohara A."/>
            <person name="Ohji S."/>
            <person name="Ichikawa N."/>
        </authorList>
    </citation>
    <scope>NUCLEOTIDE SEQUENCE [LARGE SCALE GENOMIC DNA]</scope>
    <source>
        <strain evidence="2 3">NBRC 100819</strain>
    </source>
</reference>
<feature type="transmembrane region" description="Helical" evidence="1">
    <location>
        <begin position="56"/>
        <end position="74"/>
    </location>
</feature>
<protein>
    <recommendedName>
        <fullName evidence="4">DUF4235 domain-containing protein</fullName>
    </recommendedName>
</protein>
<dbReference type="AlphaFoldDB" id="A0A511JMH1"/>
<evidence type="ECO:0000313" key="2">
    <source>
        <dbReference type="EMBL" id="GEL99227.1"/>
    </source>
</evidence>
<dbReference type="RefSeq" id="WP_146846892.1">
    <property type="nucleotide sequence ID" value="NZ_BJWH01000015.1"/>
</dbReference>
<comment type="caution">
    <text evidence="2">The sequence shown here is derived from an EMBL/GenBank/DDBJ whole genome shotgun (WGS) entry which is preliminary data.</text>
</comment>
<dbReference type="Pfam" id="PF14019">
    <property type="entry name" value="DUF4235"/>
    <property type="match status" value="1"/>
</dbReference>
<accession>A0A511JMH1</accession>
<keyword evidence="3" id="KW-1185">Reference proteome</keyword>
<evidence type="ECO:0000313" key="3">
    <source>
        <dbReference type="Proteomes" id="UP000321049"/>
    </source>
</evidence>
<feature type="transmembrane region" description="Helical" evidence="1">
    <location>
        <begin position="9"/>
        <end position="30"/>
    </location>
</feature>
<organism evidence="2 3">
    <name type="scientific">Cellulomonas terrae</name>
    <dbReference type="NCBI Taxonomy" id="311234"/>
    <lineage>
        <taxon>Bacteria</taxon>
        <taxon>Bacillati</taxon>
        <taxon>Actinomycetota</taxon>
        <taxon>Actinomycetes</taxon>
        <taxon>Micrococcales</taxon>
        <taxon>Cellulomonadaceae</taxon>
        <taxon>Cellulomonas</taxon>
    </lineage>
</organism>
<sequence>MDEKQTQSVVAKLIGAGVALGAAVIVQKILSRAWEAKTGHAPPAADDQGDAPLAEIVAAAALTGALVAISRVLATRGTARFTAKL</sequence>
<gene>
    <name evidence="2" type="ORF">CTE05_27740</name>
</gene>
<keyword evidence="1" id="KW-1133">Transmembrane helix</keyword>
<dbReference type="EMBL" id="BJWH01000015">
    <property type="protein sequence ID" value="GEL99227.1"/>
    <property type="molecule type" value="Genomic_DNA"/>
</dbReference>
<dbReference type="InterPro" id="IPR025329">
    <property type="entry name" value="DUF4235"/>
</dbReference>
<name>A0A511JMH1_9CELL</name>
<proteinExistence type="predicted"/>